<evidence type="ECO:0000259" key="2">
    <source>
        <dbReference type="Pfam" id="PF14322"/>
    </source>
</evidence>
<keyword evidence="1" id="KW-0732">Signal</keyword>
<feature type="chain" id="PRO_5047295866" evidence="1">
    <location>
        <begin position="22"/>
        <end position="534"/>
    </location>
</feature>
<gene>
    <name evidence="3" type="ORF">QUW02_11530</name>
</gene>
<feature type="signal peptide" evidence="1">
    <location>
        <begin position="1"/>
        <end position="21"/>
    </location>
</feature>
<accession>A0ABT7U7L1</accession>
<dbReference type="Gene3D" id="1.25.40.390">
    <property type="match status" value="1"/>
</dbReference>
<dbReference type="EMBL" id="JAUDCF010000035">
    <property type="protein sequence ID" value="MDM8146542.1"/>
    <property type="molecule type" value="Genomic_DNA"/>
</dbReference>
<evidence type="ECO:0000256" key="1">
    <source>
        <dbReference type="SAM" id="SignalP"/>
    </source>
</evidence>
<dbReference type="Pfam" id="PF14322">
    <property type="entry name" value="SusD-like_3"/>
    <property type="match status" value="1"/>
</dbReference>
<keyword evidence="4" id="KW-1185">Reference proteome</keyword>
<reference evidence="4" key="1">
    <citation type="submission" date="2023-07" db="EMBL/GenBank/DDBJ databases">
        <title>Identification and characterization of horizontal gene transfer across gut microbiota members of farm animals based on homology search.</title>
        <authorList>
            <person name="Schwarzerova J."/>
            <person name="Nykrynova M."/>
            <person name="Jureckova K."/>
            <person name="Cejkova D."/>
            <person name="Rychlik I."/>
        </authorList>
    </citation>
    <scope>NUCLEOTIDE SEQUENCE [LARGE SCALE GENOMIC DNA]</scope>
    <source>
        <strain evidence="4">ET4</strain>
    </source>
</reference>
<evidence type="ECO:0000313" key="4">
    <source>
        <dbReference type="Proteomes" id="UP001228403"/>
    </source>
</evidence>
<evidence type="ECO:0000313" key="3">
    <source>
        <dbReference type="EMBL" id="MDM8146542.1"/>
    </source>
</evidence>
<feature type="domain" description="SusD-like N-terminal" evidence="2">
    <location>
        <begin position="22"/>
        <end position="214"/>
    </location>
</feature>
<dbReference type="PROSITE" id="PS51257">
    <property type="entry name" value="PROKAR_LIPOPROTEIN"/>
    <property type="match status" value="1"/>
</dbReference>
<dbReference type="SUPFAM" id="SSF48452">
    <property type="entry name" value="TPR-like"/>
    <property type="match status" value="1"/>
</dbReference>
<name>A0ABT7U7L1_9BACE</name>
<comment type="caution">
    <text evidence="3">The sequence shown here is derived from an EMBL/GenBank/DDBJ whole genome shotgun (WGS) entry which is preliminary data.</text>
</comment>
<organism evidence="3 4">
    <name type="scientific">Bacteroides eggerthii</name>
    <dbReference type="NCBI Taxonomy" id="28111"/>
    <lineage>
        <taxon>Bacteria</taxon>
        <taxon>Pseudomonadati</taxon>
        <taxon>Bacteroidota</taxon>
        <taxon>Bacteroidia</taxon>
        <taxon>Bacteroidales</taxon>
        <taxon>Bacteroidaceae</taxon>
        <taxon>Bacteroides</taxon>
    </lineage>
</organism>
<dbReference type="Proteomes" id="UP001228403">
    <property type="component" value="Unassembled WGS sequence"/>
</dbReference>
<proteinExistence type="predicted"/>
<protein>
    <submittedName>
        <fullName evidence="3">RagB/SusD family nutrient uptake outer membrane protein</fullName>
    </submittedName>
</protein>
<dbReference type="InterPro" id="IPR033985">
    <property type="entry name" value="SusD-like_N"/>
</dbReference>
<dbReference type="InterPro" id="IPR011990">
    <property type="entry name" value="TPR-like_helical_dom_sf"/>
</dbReference>
<sequence>MKKISFKILLSAVVLSFTSCADWLDIEPDGQATNDKLTETGDGYRSMLSGVYKAMTSASLYGTELQFGIVDCMSRQYTWEWYTNSDGAKTIYNEARNFNYTDVNLRKKIDEVWLKGYNVIANTNNLIQCIEKESSDKFAGGEAERKMILGEAYGCRALMHFDLCRLFAPAPIEQEEGGYLPYVLKYPNIQPQAISVDEFLKKVVEDLQKGRQLTAAFDTTALGMTLNATSNARFYDQYEMGMEGSDAPGQIDGFYKGRGYRLNYYAMTALLARVYQYMGEDELAYAYADSVMNFKAYGLTGNEYSMFTNEDWWPVQSANNDNERREDIKVVSTLVFALYATDGYEDYNLESYFQKKSENSFGNAQWMTLDLEGQEIFKNPITQEDESENDYRSRYLLFDPNFFQERPYRLSGKWYCSDDRTLRTKNLQTLPMIRTTEMRYIIAEHKAKTGDFEGAYQILNEIRSNRGLWDPMPTQNDMESFQRDLIRDAQREWISEGQLFYMYKRLGAKIKIGKEVRKLNKSEYMLPIPEDQNM</sequence>